<keyword evidence="8" id="KW-1185">Reference proteome</keyword>
<protein>
    <submittedName>
        <fullName evidence="7">MFS transporter</fullName>
    </submittedName>
</protein>
<feature type="transmembrane region" description="Helical" evidence="5">
    <location>
        <begin position="202"/>
        <end position="223"/>
    </location>
</feature>
<feature type="domain" description="Major facilitator superfamily (MFS) profile" evidence="6">
    <location>
        <begin position="13"/>
        <end position="460"/>
    </location>
</feature>
<evidence type="ECO:0000256" key="1">
    <source>
        <dbReference type="ARBA" id="ARBA00004141"/>
    </source>
</evidence>
<dbReference type="GO" id="GO:0022857">
    <property type="term" value="F:transmembrane transporter activity"/>
    <property type="evidence" value="ECO:0007669"/>
    <property type="project" value="InterPro"/>
</dbReference>
<dbReference type="Proteomes" id="UP000646365">
    <property type="component" value="Unassembled WGS sequence"/>
</dbReference>
<dbReference type="EMBL" id="BMJQ01000012">
    <property type="protein sequence ID" value="GGF33082.1"/>
    <property type="molecule type" value="Genomic_DNA"/>
</dbReference>
<dbReference type="AlphaFoldDB" id="A0A8J2YXD1"/>
<dbReference type="RefSeq" id="WP_189049829.1">
    <property type="nucleotide sequence ID" value="NZ_BMJQ01000012.1"/>
</dbReference>
<evidence type="ECO:0000256" key="5">
    <source>
        <dbReference type="SAM" id="Phobius"/>
    </source>
</evidence>
<feature type="transmembrane region" description="Helical" evidence="5">
    <location>
        <begin position="311"/>
        <end position="331"/>
    </location>
</feature>
<feature type="transmembrane region" description="Helical" evidence="5">
    <location>
        <begin position="268"/>
        <end position="291"/>
    </location>
</feature>
<dbReference type="PANTHER" id="PTHR42718">
    <property type="entry name" value="MAJOR FACILITATOR SUPERFAMILY MULTIDRUG TRANSPORTER MFSC"/>
    <property type="match status" value="1"/>
</dbReference>
<evidence type="ECO:0000313" key="8">
    <source>
        <dbReference type="Proteomes" id="UP000646365"/>
    </source>
</evidence>
<feature type="transmembrane region" description="Helical" evidence="5">
    <location>
        <begin position="47"/>
        <end position="67"/>
    </location>
</feature>
<proteinExistence type="predicted"/>
<evidence type="ECO:0000259" key="6">
    <source>
        <dbReference type="PROSITE" id="PS50850"/>
    </source>
</evidence>
<reference evidence="7" key="2">
    <citation type="submission" date="2020-09" db="EMBL/GenBank/DDBJ databases">
        <authorList>
            <person name="Sun Q."/>
            <person name="Zhou Y."/>
        </authorList>
    </citation>
    <scope>NUCLEOTIDE SEQUENCE</scope>
    <source>
        <strain evidence="7">CGMCC 1.15725</strain>
    </source>
</reference>
<gene>
    <name evidence="7" type="ORF">GCM10011611_44150</name>
</gene>
<reference evidence="7" key="1">
    <citation type="journal article" date="2014" name="Int. J. Syst. Evol. Microbiol.">
        <title>Complete genome sequence of Corynebacterium casei LMG S-19264T (=DSM 44701T), isolated from a smear-ripened cheese.</title>
        <authorList>
            <consortium name="US DOE Joint Genome Institute (JGI-PGF)"/>
            <person name="Walter F."/>
            <person name="Albersmeier A."/>
            <person name="Kalinowski J."/>
            <person name="Ruckert C."/>
        </authorList>
    </citation>
    <scope>NUCLEOTIDE SEQUENCE</scope>
    <source>
        <strain evidence="7">CGMCC 1.15725</strain>
    </source>
</reference>
<dbReference type="CDD" id="cd17321">
    <property type="entry name" value="MFS_MMR_MDR_like"/>
    <property type="match status" value="1"/>
</dbReference>
<feature type="transmembrane region" description="Helical" evidence="5">
    <location>
        <begin position="401"/>
        <end position="425"/>
    </location>
</feature>
<dbReference type="Gene3D" id="1.20.1250.20">
    <property type="entry name" value="MFS general substrate transporter like domains"/>
    <property type="match status" value="1"/>
</dbReference>
<evidence type="ECO:0000256" key="4">
    <source>
        <dbReference type="ARBA" id="ARBA00023136"/>
    </source>
</evidence>
<keyword evidence="3 5" id="KW-1133">Transmembrane helix</keyword>
<dbReference type="GO" id="GO:0016020">
    <property type="term" value="C:membrane"/>
    <property type="evidence" value="ECO:0007669"/>
    <property type="project" value="UniProtKB-SubCell"/>
</dbReference>
<comment type="subcellular location">
    <subcellularLocation>
        <location evidence="1">Membrane</location>
        <topology evidence="1">Multi-pass membrane protein</topology>
    </subcellularLocation>
</comment>
<dbReference type="InterPro" id="IPR020846">
    <property type="entry name" value="MFS_dom"/>
</dbReference>
<dbReference type="PROSITE" id="PS50850">
    <property type="entry name" value="MFS"/>
    <property type="match status" value="1"/>
</dbReference>
<feature type="transmembrane region" description="Helical" evidence="5">
    <location>
        <begin position="137"/>
        <end position="155"/>
    </location>
</feature>
<evidence type="ECO:0000256" key="2">
    <source>
        <dbReference type="ARBA" id="ARBA00022692"/>
    </source>
</evidence>
<dbReference type="InterPro" id="IPR036259">
    <property type="entry name" value="MFS_trans_sf"/>
</dbReference>
<feature type="transmembrane region" description="Helical" evidence="5">
    <location>
        <begin position="79"/>
        <end position="98"/>
    </location>
</feature>
<sequence length="474" mass="49968">MSDHTPAPRFWAPISVLLLGAFVVALDNFIVNVAIPRLKADFNTGYGTIQLIIVAYGLAYGMSLVTGGRLGDLYGRKRMYLLGFAGFTLASLLCGLAPSPAFLVAARLLQGITGAVLHPQIVAMLRVQMAPERRRFAFALYGSALGLGAIAGQLLGGALVDWDWLGLGWRLVFLVNLPVGLIAVPAAALLLDETLRAKRVRFDVPGMALAALTLGAVLTPLILGREAGWPLWTWASFAVSLPLGGAFVRRERELSWMGRAPLVDFRLFRAPAFVSGLLLSGTFFTTLNSFYMALTLLEQLGLGASAFETGLVFLPLGLTFLVGTLAAVRLGGRRTLDLGLLFTLAGYGLLFSVGHVVGPDWPVRALVPGLAVLGLGQGLFITPLLNVILARVDAAEAGSAAGVLATAQQTGGALGIAIVGLLFFGALDGGVGGFRHGFEHVAEYAFGVSLVCLVLLRRLDQSHRRAASVGVEPA</sequence>
<feature type="transmembrane region" description="Helical" evidence="5">
    <location>
        <begin position="369"/>
        <end position="389"/>
    </location>
</feature>
<dbReference type="Gene3D" id="1.20.1720.10">
    <property type="entry name" value="Multidrug resistance protein D"/>
    <property type="match status" value="1"/>
</dbReference>
<comment type="caution">
    <text evidence="7">The sequence shown here is derived from an EMBL/GenBank/DDBJ whole genome shotgun (WGS) entry which is preliminary data.</text>
</comment>
<organism evidence="7 8">
    <name type="scientific">Aliidongia dinghuensis</name>
    <dbReference type="NCBI Taxonomy" id="1867774"/>
    <lineage>
        <taxon>Bacteria</taxon>
        <taxon>Pseudomonadati</taxon>
        <taxon>Pseudomonadota</taxon>
        <taxon>Alphaproteobacteria</taxon>
        <taxon>Rhodospirillales</taxon>
        <taxon>Dongiaceae</taxon>
        <taxon>Aliidongia</taxon>
    </lineage>
</organism>
<evidence type="ECO:0000256" key="3">
    <source>
        <dbReference type="ARBA" id="ARBA00022989"/>
    </source>
</evidence>
<feature type="transmembrane region" description="Helical" evidence="5">
    <location>
        <begin position="338"/>
        <end position="357"/>
    </location>
</feature>
<dbReference type="InterPro" id="IPR011701">
    <property type="entry name" value="MFS"/>
</dbReference>
<name>A0A8J2YXD1_9PROT</name>
<feature type="transmembrane region" description="Helical" evidence="5">
    <location>
        <begin position="437"/>
        <end position="456"/>
    </location>
</feature>
<accession>A0A8J2YXD1</accession>
<feature type="transmembrane region" description="Helical" evidence="5">
    <location>
        <begin position="12"/>
        <end position="35"/>
    </location>
</feature>
<keyword evidence="2 5" id="KW-0812">Transmembrane</keyword>
<keyword evidence="4 5" id="KW-0472">Membrane</keyword>
<dbReference type="PANTHER" id="PTHR42718:SF39">
    <property type="entry name" value="ACTINORHODIN TRANSPORTER-RELATED"/>
    <property type="match status" value="1"/>
</dbReference>
<feature type="transmembrane region" description="Helical" evidence="5">
    <location>
        <begin position="229"/>
        <end position="248"/>
    </location>
</feature>
<feature type="transmembrane region" description="Helical" evidence="5">
    <location>
        <begin position="167"/>
        <end position="190"/>
    </location>
</feature>
<dbReference type="SUPFAM" id="SSF103473">
    <property type="entry name" value="MFS general substrate transporter"/>
    <property type="match status" value="1"/>
</dbReference>
<evidence type="ECO:0000313" key="7">
    <source>
        <dbReference type="EMBL" id="GGF33082.1"/>
    </source>
</evidence>
<dbReference type="Pfam" id="PF07690">
    <property type="entry name" value="MFS_1"/>
    <property type="match status" value="1"/>
</dbReference>